<accession>A0A9N8JQ66</accession>
<evidence type="ECO:0000313" key="1">
    <source>
        <dbReference type="EMBL" id="CAD0092117.1"/>
    </source>
</evidence>
<comment type="caution">
    <text evidence="1">The sequence shown here is derived from an EMBL/GenBank/DDBJ whole genome shotgun (WGS) entry which is preliminary data.</text>
</comment>
<gene>
    <name evidence="1" type="ORF">AWRI4619_LOCUS7127</name>
</gene>
<dbReference type="AlphaFoldDB" id="A0A9N8JQ66"/>
<name>A0A9N8JQ66_9PEZI</name>
<organism evidence="1 2">
    <name type="scientific">Aureobasidium vineae</name>
    <dbReference type="NCBI Taxonomy" id="2773715"/>
    <lineage>
        <taxon>Eukaryota</taxon>
        <taxon>Fungi</taxon>
        <taxon>Dikarya</taxon>
        <taxon>Ascomycota</taxon>
        <taxon>Pezizomycotina</taxon>
        <taxon>Dothideomycetes</taxon>
        <taxon>Dothideomycetidae</taxon>
        <taxon>Dothideales</taxon>
        <taxon>Saccotheciaceae</taxon>
        <taxon>Aureobasidium</taxon>
    </lineage>
</organism>
<reference evidence="1" key="1">
    <citation type="submission" date="2020-06" db="EMBL/GenBank/DDBJ databases">
        <authorList>
            <person name="Onetto C."/>
        </authorList>
    </citation>
    <scope>NUCLEOTIDE SEQUENCE</scope>
</reference>
<protein>
    <submittedName>
        <fullName evidence="1">Uncharacterized protein</fullName>
    </submittedName>
</protein>
<evidence type="ECO:0000313" key="2">
    <source>
        <dbReference type="Proteomes" id="UP000716446"/>
    </source>
</evidence>
<dbReference type="EMBL" id="CAIJEN010000013">
    <property type="protein sequence ID" value="CAD0092117.1"/>
    <property type="molecule type" value="Genomic_DNA"/>
</dbReference>
<dbReference type="Gene3D" id="6.20.120.20">
    <property type="match status" value="1"/>
</dbReference>
<sequence length="66" mass="7768">MVANQVGDQKTDATRWRLRDVGGEQTWHYLSEEQAKEWPQTTADKYFLGLPTVRTLVKYIYLPTEH</sequence>
<keyword evidence="2" id="KW-1185">Reference proteome</keyword>
<dbReference type="Proteomes" id="UP000716446">
    <property type="component" value="Unassembled WGS sequence"/>
</dbReference>
<proteinExistence type="predicted"/>